<dbReference type="AlphaFoldDB" id="A0A7J8IIU4"/>
<dbReference type="PROSITE" id="PS00658">
    <property type="entry name" value="FORK_HEAD_2"/>
    <property type="match status" value="1"/>
</dbReference>
<comment type="subunit">
    <text evidence="10">Interacts through its C-terminus with the C-terminus of SNW1/SKIP.</text>
</comment>
<keyword evidence="16" id="KW-1185">Reference proteome</keyword>
<evidence type="ECO:0000256" key="8">
    <source>
        <dbReference type="ARBA" id="ARBA00034657"/>
    </source>
</evidence>
<dbReference type="InterPro" id="IPR018122">
    <property type="entry name" value="TF_fork_head_CS_1"/>
</dbReference>
<evidence type="ECO:0000256" key="9">
    <source>
        <dbReference type="ARBA" id="ARBA00034870"/>
    </source>
</evidence>
<dbReference type="GO" id="GO:0003700">
    <property type="term" value="F:DNA-binding transcription factor activity"/>
    <property type="evidence" value="ECO:0007669"/>
    <property type="project" value="InterPro"/>
</dbReference>
<comment type="subcellular location">
    <subcellularLocation>
        <location evidence="1 12">Nucleus</location>
    </subcellularLocation>
</comment>
<feature type="compositionally biased region" description="Low complexity" evidence="13">
    <location>
        <begin position="370"/>
        <end position="384"/>
    </location>
</feature>
<dbReference type="Proteomes" id="UP000593571">
    <property type="component" value="Unassembled WGS sequence"/>
</dbReference>
<evidence type="ECO:0000256" key="10">
    <source>
        <dbReference type="ARBA" id="ARBA00064626"/>
    </source>
</evidence>
<dbReference type="PANTHER" id="PTHR13962:SF20">
    <property type="entry name" value="FORKHEAD BOX PROTEIN N3"/>
    <property type="match status" value="1"/>
</dbReference>
<evidence type="ECO:0000256" key="13">
    <source>
        <dbReference type="SAM" id="MobiDB-lite"/>
    </source>
</evidence>
<keyword evidence="6 12" id="KW-0539">Nucleus</keyword>
<feature type="domain" description="Fork-head" evidence="14">
    <location>
        <begin position="114"/>
        <end position="201"/>
    </location>
</feature>
<dbReference type="GO" id="GO:0005634">
    <property type="term" value="C:nucleus"/>
    <property type="evidence" value="ECO:0007669"/>
    <property type="project" value="UniProtKB-SubCell"/>
</dbReference>
<dbReference type="PANTHER" id="PTHR13962">
    <property type="entry name" value="FORKHEAD BOX PROTEIN N3-LIKE PROTEIN-RELATED"/>
    <property type="match status" value="1"/>
</dbReference>
<evidence type="ECO:0000259" key="14">
    <source>
        <dbReference type="PROSITE" id="PS50039"/>
    </source>
</evidence>
<comment type="caution">
    <text evidence="15">The sequence shown here is derived from an EMBL/GenBank/DDBJ whole genome shotgun (WGS) entry which is preliminary data.</text>
</comment>
<organism evidence="15 16">
    <name type="scientific">Rousettus aegyptiacus</name>
    <name type="common">Egyptian fruit bat</name>
    <name type="synonym">Pteropus aegyptiacus</name>
    <dbReference type="NCBI Taxonomy" id="9407"/>
    <lineage>
        <taxon>Eukaryota</taxon>
        <taxon>Metazoa</taxon>
        <taxon>Chordata</taxon>
        <taxon>Craniata</taxon>
        <taxon>Vertebrata</taxon>
        <taxon>Euteleostomi</taxon>
        <taxon>Mammalia</taxon>
        <taxon>Eutheria</taxon>
        <taxon>Laurasiatheria</taxon>
        <taxon>Chiroptera</taxon>
        <taxon>Yinpterochiroptera</taxon>
        <taxon>Pteropodoidea</taxon>
        <taxon>Pteropodidae</taxon>
        <taxon>Rousettinae</taxon>
        <taxon>Rousettus</taxon>
    </lineage>
</organism>
<keyword evidence="3" id="KW-0805">Transcription regulation</keyword>
<dbReference type="EMBL" id="JACASE010000003">
    <property type="protein sequence ID" value="KAF6484514.1"/>
    <property type="molecule type" value="Genomic_DNA"/>
</dbReference>
<keyword evidence="5" id="KW-0804">Transcription</keyword>
<dbReference type="PRINTS" id="PR00053">
    <property type="entry name" value="FORKHEAD"/>
</dbReference>
<dbReference type="FunFam" id="1.10.10.10:FF:000167">
    <property type="entry name" value="forkhead box protein N3 isoform X1"/>
    <property type="match status" value="1"/>
</dbReference>
<gene>
    <name evidence="15" type="ORF">HJG63_005275</name>
</gene>
<dbReference type="OrthoDB" id="5954824at2759"/>
<evidence type="ECO:0000256" key="5">
    <source>
        <dbReference type="ARBA" id="ARBA00023163"/>
    </source>
</evidence>
<dbReference type="PROSITE" id="PS50039">
    <property type="entry name" value="FORK_HEAD_3"/>
    <property type="match status" value="1"/>
</dbReference>
<proteinExistence type="predicted"/>
<dbReference type="GO" id="GO:0000987">
    <property type="term" value="F:cis-regulatory region sequence-specific DNA binding"/>
    <property type="evidence" value="ECO:0007669"/>
    <property type="project" value="TreeGrafter"/>
</dbReference>
<keyword evidence="7" id="KW-0131">Cell cycle</keyword>
<keyword evidence="2" id="KW-0678">Repressor</keyword>
<feature type="region of interest" description="Disordered" evidence="13">
    <location>
        <begin position="86"/>
        <end position="108"/>
    </location>
</feature>
<evidence type="ECO:0000256" key="12">
    <source>
        <dbReference type="PROSITE-ProRule" id="PRU00089"/>
    </source>
</evidence>
<dbReference type="SMART" id="SM00339">
    <property type="entry name" value="FH"/>
    <property type="match status" value="1"/>
</dbReference>
<dbReference type="Pfam" id="PF00250">
    <property type="entry name" value="Forkhead"/>
    <property type="match status" value="1"/>
</dbReference>
<name>A0A7J8IIU4_ROUAE</name>
<dbReference type="InterPro" id="IPR001766">
    <property type="entry name" value="Fork_head_dom"/>
</dbReference>
<feature type="compositionally biased region" description="Low complexity" evidence="13">
    <location>
        <begin position="338"/>
        <end position="359"/>
    </location>
</feature>
<evidence type="ECO:0000256" key="3">
    <source>
        <dbReference type="ARBA" id="ARBA00023015"/>
    </source>
</evidence>
<dbReference type="CDD" id="cd20059">
    <property type="entry name" value="FH_FOXN3"/>
    <property type="match status" value="1"/>
</dbReference>
<keyword evidence="4 12" id="KW-0238">DNA-binding</keyword>
<feature type="compositionally biased region" description="Basic and acidic residues" evidence="13">
    <location>
        <begin position="385"/>
        <end position="407"/>
    </location>
</feature>
<reference evidence="15 16" key="1">
    <citation type="journal article" date="2020" name="Nature">
        <title>Six reference-quality genomes reveal evolution of bat adaptations.</title>
        <authorList>
            <person name="Jebb D."/>
            <person name="Huang Z."/>
            <person name="Pippel M."/>
            <person name="Hughes G.M."/>
            <person name="Lavrichenko K."/>
            <person name="Devanna P."/>
            <person name="Winkler S."/>
            <person name="Jermiin L.S."/>
            <person name="Skirmuntt E.C."/>
            <person name="Katzourakis A."/>
            <person name="Burkitt-Gray L."/>
            <person name="Ray D.A."/>
            <person name="Sullivan K.A.M."/>
            <person name="Roscito J.G."/>
            <person name="Kirilenko B.M."/>
            <person name="Davalos L.M."/>
            <person name="Corthals A.P."/>
            <person name="Power M.L."/>
            <person name="Jones G."/>
            <person name="Ransome R.D."/>
            <person name="Dechmann D.K.N."/>
            <person name="Locatelli A.G."/>
            <person name="Puechmaille S.J."/>
            <person name="Fedrigo O."/>
            <person name="Jarvis E.D."/>
            <person name="Hiller M."/>
            <person name="Vernes S.C."/>
            <person name="Myers E.W."/>
            <person name="Teeling E.C."/>
        </authorList>
    </citation>
    <scope>NUCLEOTIDE SEQUENCE [LARGE SCALE GENOMIC DNA]</scope>
    <source>
        <strain evidence="15">MRouAeg1</strain>
        <tissue evidence="15">Muscle</tissue>
    </source>
</reference>
<evidence type="ECO:0000313" key="15">
    <source>
        <dbReference type="EMBL" id="KAF6484514.1"/>
    </source>
</evidence>
<dbReference type="SUPFAM" id="SSF46785">
    <property type="entry name" value="Winged helix' DNA-binding domain"/>
    <property type="match status" value="1"/>
</dbReference>
<evidence type="ECO:0000256" key="6">
    <source>
        <dbReference type="ARBA" id="ARBA00023242"/>
    </source>
</evidence>
<evidence type="ECO:0000256" key="2">
    <source>
        <dbReference type="ARBA" id="ARBA00022491"/>
    </source>
</evidence>
<comment type="function">
    <text evidence="8">Acts as a transcriptional repressor. May be involved in DNA damage-inducible cell cycle arrests (checkpoints).</text>
</comment>
<evidence type="ECO:0000256" key="1">
    <source>
        <dbReference type="ARBA" id="ARBA00004123"/>
    </source>
</evidence>
<feature type="compositionally biased region" description="Basic residues" evidence="13">
    <location>
        <begin position="415"/>
        <end position="427"/>
    </location>
</feature>
<feature type="region of interest" description="Disordered" evidence="13">
    <location>
        <begin position="302"/>
        <end position="453"/>
    </location>
</feature>
<dbReference type="InterPro" id="IPR047119">
    <property type="entry name" value="FOXN2/3-like"/>
</dbReference>
<dbReference type="PROSITE" id="PS00657">
    <property type="entry name" value="FORK_HEAD_1"/>
    <property type="match status" value="1"/>
</dbReference>
<dbReference type="InterPro" id="IPR036390">
    <property type="entry name" value="WH_DNA-bd_sf"/>
</dbReference>
<evidence type="ECO:0000256" key="4">
    <source>
        <dbReference type="ARBA" id="ARBA00023125"/>
    </source>
</evidence>
<accession>A0A7J8IIU4</accession>
<sequence length="488" mass="53706">MGPVMPPSKKPESSGISVSSGLSQCYRVSGFSKALQEDDDLDFSLPDIRLEEGAMEDEELTNLNWLHESKNLLKSFGESVLRSVSPVQDLDDDTPPSPAHSDMPYDARQNPNCKPPYSFSCLIFMAIEDSPTKRLPVKDIYNWILEHFPYFANAPTGWKNSVRHNLSLNKCFKKVDKERSQSIGKGSLWCIDPEYRQNLIQALKKTPYHPYPHVFSTPPASPQPYQSTSGPPIWPGSTFFKRNGALLQDPDIDAASAMMLLNTPPEIQAGFPPGVIQNGARVLSRGLFPGVRPLPITPIGMTATTRNGLTGCRMRTESEPSCGSPVVSGDPKEDHNYSSAKSSNARSTSPASDSVSSSSADDHYEFATKGSQEGSEGSEGSFQSHESHSETEEDDRKHSPKEAKDALGDSGYAAQHKKRQHFTKARKVPSDTLPLKKRRTEKPPESDDEEMKEAAGSLLHLAGIRSCLNNITNRTAKGQKEQKETTKN</sequence>
<protein>
    <recommendedName>
        <fullName evidence="9">Forkhead box protein N3</fullName>
    </recommendedName>
    <alternativeName>
        <fullName evidence="11">Checkpoint suppressor 1</fullName>
    </alternativeName>
</protein>
<dbReference type="InterPro" id="IPR030456">
    <property type="entry name" value="TF_fork_head_CS_2"/>
</dbReference>
<evidence type="ECO:0000313" key="16">
    <source>
        <dbReference type="Proteomes" id="UP000593571"/>
    </source>
</evidence>
<evidence type="ECO:0000256" key="7">
    <source>
        <dbReference type="ARBA" id="ARBA00023306"/>
    </source>
</evidence>
<evidence type="ECO:0000256" key="11">
    <source>
        <dbReference type="ARBA" id="ARBA00075645"/>
    </source>
</evidence>
<dbReference type="InterPro" id="IPR047404">
    <property type="entry name" value="FH_FOXN3"/>
</dbReference>
<dbReference type="InterPro" id="IPR036388">
    <property type="entry name" value="WH-like_DNA-bd_sf"/>
</dbReference>
<feature type="DNA-binding region" description="Fork-head" evidence="12">
    <location>
        <begin position="114"/>
        <end position="201"/>
    </location>
</feature>
<dbReference type="Gene3D" id="1.10.10.10">
    <property type="entry name" value="Winged helix-like DNA-binding domain superfamily/Winged helix DNA-binding domain"/>
    <property type="match status" value="1"/>
</dbReference>